<dbReference type="InterPro" id="IPR029058">
    <property type="entry name" value="AB_hydrolase_fold"/>
</dbReference>
<dbReference type="Gene3D" id="3.40.50.1820">
    <property type="entry name" value="alpha/beta hydrolase"/>
    <property type="match status" value="1"/>
</dbReference>
<name>A0ABW6WVA0_9ACTN</name>
<keyword evidence="1" id="KW-0378">Hydrolase</keyword>
<dbReference type="GO" id="GO:0016787">
    <property type="term" value="F:hydrolase activity"/>
    <property type="evidence" value="ECO:0007669"/>
    <property type="project" value="UniProtKB-KW"/>
</dbReference>
<sequence>MTMTDVYDEPAGIAPRGTVIVAAGRGEHAGAYARFGKRISADGYRVRVLPDVTADLDAAFDTAGKLLADDALPGPKVIAGSDTGALFALALGPRPDALILAGLPVARPEGINLLGGWEAEIEARTACPNHRRVLGDGASTLLAPIPPALSAAVEQTSLPTLGLHGDADPISPLDEARPLYPGTLVAVAGGRHDVLNDVSHRTVAATIVLFLERLRLGPSLPVIAEAL</sequence>
<evidence type="ECO:0000313" key="1">
    <source>
        <dbReference type="EMBL" id="MFF5296146.1"/>
    </source>
</evidence>
<accession>A0ABW6WVA0</accession>
<organism evidence="1 2">
    <name type="scientific">Paractinoplanes globisporus</name>
    <dbReference type="NCBI Taxonomy" id="113565"/>
    <lineage>
        <taxon>Bacteria</taxon>
        <taxon>Bacillati</taxon>
        <taxon>Actinomycetota</taxon>
        <taxon>Actinomycetes</taxon>
        <taxon>Micromonosporales</taxon>
        <taxon>Micromonosporaceae</taxon>
        <taxon>Paractinoplanes</taxon>
    </lineage>
</organism>
<evidence type="ECO:0000313" key="2">
    <source>
        <dbReference type="Proteomes" id="UP001602245"/>
    </source>
</evidence>
<dbReference type="EMBL" id="JBIAZU010000008">
    <property type="protein sequence ID" value="MFF5296146.1"/>
    <property type="molecule type" value="Genomic_DNA"/>
</dbReference>
<dbReference type="SUPFAM" id="SSF53474">
    <property type="entry name" value="alpha/beta-Hydrolases"/>
    <property type="match status" value="1"/>
</dbReference>
<dbReference type="Proteomes" id="UP001602245">
    <property type="component" value="Unassembled WGS sequence"/>
</dbReference>
<keyword evidence="2" id="KW-1185">Reference proteome</keyword>
<gene>
    <name evidence="1" type="ORF">ACFY35_42500</name>
</gene>
<protein>
    <submittedName>
        <fullName evidence="1">Alpha/beta hydrolase</fullName>
    </submittedName>
</protein>
<dbReference type="RefSeq" id="WP_387698247.1">
    <property type="nucleotide sequence ID" value="NZ_JBIAZU010000008.1"/>
</dbReference>
<reference evidence="1 2" key="1">
    <citation type="submission" date="2024-10" db="EMBL/GenBank/DDBJ databases">
        <title>The Natural Products Discovery Center: Release of the First 8490 Sequenced Strains for Exploring Actinobacteria Biosynthetic Diversity.</title>
        <authorList>
            <person name="Kalkreuter E."/>
            <person name="Kautsar S.A."/>
            <person name="Yang D."/>
            <person name="Bader C.D."/>
            <person name="Teijaro C.N."/>
            <person name="Fluegel L."/>
            <person name="Davis C.M."/>
            <person name="Simpson J.R."/>
            <person name="Lauterbach L."/>
            <person name="Steele A.D."/>
            <person name="Gui C."/>
            <person name="Meng S."/>
            <person name="Li G."/>
            <person name="Viehrig K."/>
            <person name="Ye F."/>
            <person name="Su P."/>
            <person name="Kiefer A.F."/>
            <person name="Nichols A."/>
            <person name="Cepeda A.J."/>
            <person name="Yan W."/>
            <person name="Fan B."/>
            <person name="Jiang Y."/>
            <person name="Adhikari A."/>
            <person name="Zheng C.-J."/>
            <person name="Schuster L."/>
            <person name="Cowan T.M."/>
            <person name="Smanski M.J."/>
            <person name="Chevrette M.G."/>
            <person name="De Carvalho L.P.S."/>
            <person name="Shen B."/>
        </authorList>
    </citation>
    <scope>NUCLEOTIDE SEQUENCE [LARGE SCALE GENOMIC DNA]</scope>
    <source>
        <strain evidence="1 2">NPDC000087</strain>
    </source>
</reference>
<comment type="caution">
    <text evidence="1">The sequence shown here is derived from an EMBL/GenBank/DDBJ whole genome shotgun (WGS) entry which is preliminary data.</text>
</comment>
<proteinExistence type="predicted"/>